<evidence type="ECO:0008006" key="3">
    <source>
        <dbReference type="Google" id="ProtNLM"/>
    </source>
</evidence>
<reference evidence="2" key="1">
    <citation type="journal article" date="2019" name="Int. J. Syst. Evol. Microbiol.">
        <title>The Global Catalogue of Microorganisms (GCM) 10K type strain sequencing project: providing services to taxonomists for standard genome sequencing and annotation.</title>
        <authorList>
            <consortium name="The Broad Institute Genomics Platform"/>
            <consortium name="The Broad Institute Genome Sequencing Center for Infectious Disease"/>
            <person name="Wu L."/>
            <person name="Ma J."/>
        </authorList>
    </citation>
    <scope>NUCLEOTIDE SEQUENCE [LARGE SCALE GENOMIC DNA]</scope>
    <source>
        <strain evidence="2">JCM 12662</strain>
    </source>
</reference>
<dbReference type="SUPFAM" id="SSF116965">
    <property type="entry name" value="Hypothetical protein MPN330"/>
    <property type="match status" value="1"/>
</dbReference>
<dbReference type="EMBL" id="BAAACW010000051">
    <property type="protein sequence ID" value="GAA0357808.1"/>
    <property type="molecule type" value="Genomic_DNA"/>
</dbReference>
<keyword evidence="2" id="KW-1185">Reference proteome</keyword>
<name>A0ABP3H064_9LACT</name>
<protein>
    <recommendedName>
        <fullName evidence="3">Tetratricopeptide repeat protein</fullName>
    </recommendedName>
</protein>
<accession>A0ABP3H064</accession>
<sequence>MGNKIEFPKNYAIYTNKALKSLQSNNYEEAISYLKKAYTIKDDESINVLLVSALFQNDRIREALEMAEEKKAFYENNERRLLVYVELLLANNNFLRAQKYIDENSKGADSPYYETWLKLDQELYLKRKETERQQREKEEVSLKQLFSLASVSHEEQFNIISQADRLSTQQLQKVSPSVFNNPYVHPLAKSSLLSILIERKDTKKYSYNWFEESKVIVPSQITPFDKHETVLTLHEIARQVYEQNPSLFELVTNELKFILLMLFPFIEEVITKGKEKEWVLAIGERVEGSVPNELQTSQSDKEIINKWINKIQEEM</sequence>
<dbReference type="Gene3D" id="1.25.40.10">
    <property type="entry name" value="Tetratricopeptide repeat domain"/>
    <property type="match status" value="1"/>
</dbReference>
<evidence type="ECO:0000313" key="2">
    <source>
        <dbReference type="Proteomes" id="UP001501166"/>
    </source>
</evidence>
<dbReference type="InterPro" id="IPR011990">
    <property type="entry name" value="TPR-like_helical_dom_sf"/>
</dbReference>
<proteinExistence type="predicted"/>
<dbReference type="Proteomes" id="UP001501166">
    <property type="component" value="Unassembled WGS sequence"/>
</dbReference>
<dbReference type="SUPFAM" id="SSF48452">
    <property type="entry name" value="TPR-like"/>
    <property type="match status" value="1"/>
</dbReference>
<gene>
    <name evidence="1" type="ORF">GCM10008932_08230</name>
</gene>
<comment type="caution">
    <text evidence="1">The sequence shown here is derived from an EMBL/GenBank/DDBJ whole genome shotgun (WGS) entry which is preliminary data.</text>
</comment>
<organism evidence="1 2">
    <name type="scientific">Alkalibacterium iburiense</name>
    <dbReference type="NCBI Taxonomy" id="290589"/>
    <lineage>
        <taxon>Bacteria</taxon>
        <taxon>Bacillati</taxon>
        <taxon>Bacillota</taxon>
        <taxon>Bacilli</taxon>
        <taxon>Lactobacillales</taxon>
        <taxon>Carnobacteriaceae</taxon>
        <taxon>Alkalibacterium</taxon>
    </lineage>
</organism>
<evidence type="ECO:0000313" key="1">
    <source>
        <dbReference type="EMBL" id="GAA0357808.1"/>
    </source>
</evidence>
<dbReference type="RefSeq" id="WP_343754299.1">
    <property type="nucleotide sequence ID" value="NZ_BAAACW010000051.1"/>
</dbReference>